<gene>
    <name evidence="1" type="ORF">CGSMWGv1400E_03506</name>
</gene>
<protein>
    <submittedName>
        <fullName evidence="1">Uncharacterized protein</fullName>
    </submittedName>
</protein>
<proteinExistence type="predicted"/>
<dbReference type="EMBL" id="ADER01000018">
    <property type="protein sequence ID" value="EIK81216.1"/>
    <property type="molecule type" value="Genomic_DNA"/>
</dbReference>
<accession>I4LW76</accession>
<sequence>MHSPNSYAHMLISRKIFLKPQTNAEKISCLILH</sequence>
<comment type="caution">
    <text evidence="1">The sequence shown here is derived from an EMBL/GenBank/DDBJ whole genome shotgun (WGS) entry which is preliminary data.</text>
</comment>
<reference evidence="1 2" key="1">
    <citation type="journal article" date="2012" name="J. Bacteriol.">
        <title>Comparative Genomic Analyses of 17 Clinical Isolates of Gardnerella vaginalis Provide Evidence of Multiple Genetically Isolated Clades Consistent with Subspeciation into Genovars.</title>
        <authorList>
            <person name="Ahmed A."/>
            <person name="Earl J."/>
            <person name="Retchless A."/>
            <person name="Hillier S."/>
            <person name="Rabe L."/>
            <person name="Cherpes T."/>
            <person name="Powell E."/>
            <person name="Janto B."/>
            <person name="Eutsey R."/>
            <person name="Hiller N.L."/>
            <person name="Boissy R."/>
            <person name="Dahlgreen M."/>
            <person name="Hall B."/>
            <person name="Costerton J."/>
            <person name="Post J.C."/>
            <person name="Hu F."/>
            <person name="Ehrlich G."/>
        </authorList>
    </citation>
    <scope>NUCLEOTIDE SEQUENCE [LARGE SCALE GENOMIC DNA]</scope>
    <source>
        <strain evidence="1 2">1400E</strain>
    </source>
</reference>
<organism evidence="1 2">
    <name type="scientific">Gardnerella vaginalis 1400E</name>
    <dbReference type="NCBI Taxonomy" id="698956"/>
    <lineage>
        <taxon>Bacteria</taxon>
        <taxon>Bacillati</taxon>
        <taxon>Actinomycetota</taxon>
        <taxon>Actinomycetes</taxon>
        <taxon>Bifidobacteriales</taxon>
        <taxon>Bifidobacteriaceae</taxon>
        <taxon>Gardnerella</taxon>
    </lineage>
</organism>
<name>I4LW76_GARVA</name>
<evidence type="ECO:0000313" key="1">
    <source>
        <dbReference type="EMBL" id="EIK81216.1"/>
    </source>
</evidence>
<dbReference type="Proteomes" id="UP000004884">
    <property type="component" value="Unassembled WGS sequence"/>
</dbReference>
<evidence type="ECO:0000313" key="2">
    <source>
        <dbReference type="Proteomes" id="UP000004884"/>
    </source>
</evidence>
<dbReference type="AlphaFoldDB" id="I4LW76"/>